<dbReference type="RefSeq" id="WP_177963633.1">
    <property type="nucleotide sequence ID" value="NZ_JBBMEX010000009.1"/>
</dbReference>
<dbReference type="InterPro" id="IPR032675">
    <property type="entry name" value="LRR_dom_sf"/>
</dbReference>
<reference evidence="3 4" key="1">
    <citation type="submission" date="2024-03" db="EMBL/GenBank/DDBJ databases">
        <title>Human intestinal bacterial collection.</title>
        <authorList>
            <person name="Pauvert C."/>
            <person name="Hitch T.C.A."/>
            <person name="Clavel T."/>
        </authorList>
    </citation>
    <scope>NUCLEOTIDE SEQUENCE [LARGE SCALE GENOMIC DNA]</scope>
    <source>
        <strain evidence="3 4">CLA-AA-H185</strain>
    </source>
</reference>
<dbReference type="EMBL" id="JBBMEX010000009">
    <property type="protein sequence ID" value="MEQ2558096.1"/>
    <property type="molecule type" value="Genomic_DNA"/>
</dbReference>
<evidence type="ECO:0000256" key="1">
    <source>
        <dbReference type="SAM" id="MobiDB-lite"/>
    </source>
</evidence>
<comment type="caution">
    <text evidence="3">The sequence shown here is derived from an EMBL/GenBank/DDBJ whole genome shotgun (WGS) entry which is preliminary data.</text>
</comment>
<name>A0ABV1HEF2_9FIRM</name>
<dbReference type="Gene3D" id="3.80.10.10">
    <property type="entry name" value="Ribonuclease Inhibitor"/>
    <property type="match status" value="2"/>
</dbReference>
<feature type="region of interest" description="Disordered" evidence="1">
    <location>
        <begin position="312"/>
        <end position="386"/>
    </location>
</feature>
<sequence length="443" mass="45635">MKRKTKRRVGIFLVVAMLAVMIYPAFSTTAEEESAGFIIENGELTAYTGSGGDITIPDTVTGISDNVFSGNTSLTSVTIPGSVISIGSGAFSGCTNLYRAVVPASVVNIGNSVFAGCSSLSDLTFSANVGVIPDMAFYGCASLSSVTIPGTVTSIGSSAFENCTLLGSVTIPAAVDTISDTAFAGCSNLSSVEVDGGNATYSSYDGCIYNKTQTKLLYCPEGKYSVKISDKTSTLSYAALNGCYGITEVTLPASVTVIEQNAFSNSGVQTITIPSSVTDIGSQSSWTPQMIYTYSNSAGEEFAVNNNYTYELLDSPESPADPNGTDDPGVKEDPEPSDGPTPSDPGTTDDPATPADNGTTNASSNNTQGSGTSVTSTSGSVTGRNLAAGGVRSASKFTAKEHVLDSTPKTGPETNAKVILCMAVFFVGVYLIISSRKEEEQTA</sequence>
<dbReference type="Pfam" id="PF13306">
    <property type="entry name" value="LRR_5"/>
    <property type="match status" value="2"/>
</dbReference>
<dbReference type="InterPro" id="IPR053139">
    <property type="entry name" value="Surface_bspA-like"/>
</dbReference>
<protein>
    <submittedName>
        <fullName evidence="3">Leucine-rich repeat protein</fullName>
    </submittedName>
</protein>
<dbReference type="Proteomes" id="UP001454489">
    <property type="component" value="Unassembled WGS sequence"/>
</dbReference>
<feature type="signal peptide" evidence="2">
    <location>
        <begin position="1"/>
        <end position="27"/>
    </location>
</feature>
<keyword evidence="2" id="KW-0732">Signal</keyword>
<evidence type="ECO:0000256" key="2">
    <source>
        <dbReference type="SAM" id="SignalP"/>
    </source>
</evidence>
<dbReference type="InterPro" id="IPR026906">
    <property type="entry name" value="LRR_5"/>
</dbReference>
<dbReference type="SUPFAM" id="SSF52058">
    <property type="entry name" value="L domain-like"/>
    <property type="match status" value="1"/>
</dbReference>
<gene>
    <name evidence="3" type="ORF">WMO43_09475</name>
</gene>
<organism evidence="3 4">
    <name type="scientific">Maccoyibacter intestinihominis</name>
    <dbReference type="NCBI Taxonomy" id="3133499"/>
    <lineage>
        <taxon>Bacteria</taxon>
        <taxon>Bacillati</taxon>
        <taxon>Bacillota</taxon>
        <taxon>Clostridia</taxon>
        <taxon>Lachnospirales</taxon>
        <taxon>Lachnospiraceae</taxon>
        <taxon>Maccoyibacter</taxon>
    </lineage>
</organism>
<dbReference type="PANTHER" id="PTHR45661">
    <property type="entry name" value="SURFACE ANTIGEN"/>
    <property type="match status" value="1"/>
</dbReference>
<evidence type="ECO:0000313" key="3">
    <source>
        <dbReference type="EMBL" id="MEQ2558096.1"/>
    </source>
</evidence>
<accession>A0ABV1HEF2</accession>
<proteinExistence type="predicted"/>
<feature type="chain" id="PRO_5045453511" evidence="2">
    <location>
        <begin position="28"/>
        <end position="443"/>
    </location>
</feature>
<evidence type="ECO:0000313" key="4">
    <source>
        <dbReference type="Proteomes" id="UP001454489"/>
    </source>
</evidence>
<dbReference type="PANTHER" id="PTHR45661:SF3">
    <property type="entry name" value="IG-LIKE DOMAIN-CONTAINING PROTEIN"/>
    <property type="match status" value="1"/>
</dbReference>
<feature type="compositionally biased region" description="Low complexity" evidence="1">
    <location>
        <begin position="344"/>
        <end position="385"/>
    </location>
</feature>
<keyword evidence="4" id="KW-1185">Reference proteome</keyword>